<keyword evidence="1" id="KW-1133">Transmembrane helix</keyword>
<dbReference type="GO" id="GO:0016020">
    <property type="term" value="C:membrane"/>
    <property type="evidence" value="ECO:0007669"/>
    <property type="project" value="InterPro"/>
</dbReference>
<organism evidence="2 3">
    <name type="scientific">Mycolicibacterium helvum</name>
    <dbReference type="NCBI Taxonomy" id="1534349"/>
    <lineage>
        <taxon>Bacteria</taxon>
        <taxon>Bacillati</taxon>
        <taxon>Actinomycetota</taxon>
        <taxon>Actinomycetes</taxon>
        <taxon>Mycobacteriales</taxon>
        <taxon>Mycobacteriaceae</taxon>
        <taxon>Mycolicibacterium</taxon>
    </lineage>
</organism>
<protein>
    <submittedName>
        <fullName evidence="2">Membrane protein FxsA</fullName>
    </submittedName>
</protein>
<feature type="transmembrane region" description="Helical" evidence="1">
    <location>
        <begin position="7"/>
        <end position="24"/>
    </location>
</feature>
<reference evidence="2 3" key="1">
    <citation type="journal article" date="2019" name="Emerg. Microbes Infect.">
        <title>Comprehensive subspecies identification of 175 nontuberculous mycobacteria species based on 7547 genomic profiles.</title>
        <authorList>
            <person name="Matsumoto Y."/>
            <person name="Kinjo T."/>
            <person name="Motooka D."/>
            <person name="Nabeya D."/>
            <person name="Jung N."/>
            <person name="Uechi K."/>
            <person name="Horii T."/>
            <person name="Iida T."/>
            <person name="Fujita J."/>
            <person name="Nakamura S."/>
        </authorList>
    </citation>
    <scope>NUCLEOTIDE SEQUENCE [LARGE SCALE GENOMIC DNA]</scope>
    <source>
        <strain evidence="2 3">JCM 30396</strain>
    </source>
</reference>
<keyword evidence="1" id="KW-0812">Transmembrane</keyword>
<gene>
    <name evidence="2" type="primary">fxsA</name>
    <name evidence="2" type="ORF">MHEL_57030</name>
</gene>
<dbReference type="InterPro" id="IPR007313">
    <property type="entry name" value="FxsA"/>
</dbReference>
<feature type="transmembrane region" description="Helical" evidence="1">
    <location>
        <begin position="69"/>
        <end position="95"/>
    </location>
</feature>
<dbReference type="PANTHER" id="PTHR35335:SF1">
    <property type="entry name" value="UPF0716 PROTEIN FXSA"/>
    <property type="match status" value="1"/>
</dbReference>
<proteinExistence type="predicted"/>
<dbReference type="AlphaFoldDB" id="A0A7I7TEM5"/>
<name>A0A7I7TEM5_9MYCO</name>
<dbReference type="NCBIfam" id="NF008528">
    <property type="entry name" value="PRK11463.1-2"/>
    <property type="match status" value="1"/>
</dbReference>
<evidence type="ECO:0000313" key="3">
    <source>
        <dbReference type="Proteomes" id="UP000467148"/>
    </source>
</evidence>
<evidence type="ECO:0000313" key="2">
    <source>
        <dbReference type="EMBL" id="BBY67460.1"/>
    </source>
</evidence>
<dbReference type="EMBL" id="AP022596">
    <property type="protein sequence ID" value="BBY67460.1"/>
    <property type="molecule type" value="Genomic_DNA"/>
</dbReference>
<keyword evidence="1" id="KW-0472">Membrane</keyword>
<dbReference type="Proteomes" id="UP000467148">
    <property type="component" value="Chromosome"/>
</dbReference>
<dbReference type="PANTHER" id="PTHR35335">
    <property type="entry name" value="UPF0716 PROTEIN FXSA"/>
    <property type="match status" value="1"/>
</dbReference>
<accession>A0A7I7TEM5</accession>
<evidence type="ECO:0000256" key="1">
    <source>
        <dbReference type="SAM" id="Phobius"/>
    </source>
</evidence>
<feature type="transmembrane region" description="Helical" evidence="1">
    <location>
        <begin position="30"/>
        <end position="48"/>
    </location>
</feature>
<dbReference type="Pfam" id="PF04186">
    <property type="entry name" value="FxsA"/>
    <property type="match status" value="1"/>
</dbReference>
<keyword evidence="3" id="KW-1185">Reference proteome</keyword>
<sequence length="165" mass="17590">MVMRTFFLYTVVELAVLAALTWSLGLGWTLLILLATSVVGVALAGSQVKRQILRLQRTRNDPQGAVADSMLVALGTVGVFIPGLVSTALGALMLLPPTRRVVRPVAGMLLTRGIARRVTVVNLTAPGYPGRGDYIDGEVVEQGGHVSGPIHDADIVPRSTAYREF</sequence>
<dbReference type="KEGG" id="mhev:MHEL_57030"/>